<dbReference type="InterPro" id="IPR045058">
    <property type="entry name" value="GIMA/IAN/Toc"/>
</dbReference>
<dbReference type="AlphaFoldDB" id="A0A6I9NZT5"/>
<dbReference type="GeneID" id="104955134"/>
<protein>
    <submittedName>
        <fullName evidence="7">LOW QUALITY PROTEIN: GTPase IMAP family member 4-like</fullName>
    </submittedName>
</protein>
<dbReference type="Gene3D" id="3.40.50.300">
    <property type="entry name" value="P-loop containing nucleotide triphosphate hydrolases"/>
    <property type="match status" value="1"/>
</dbReference>
<evidence type="ECO:0000256" key="1">
    <source>
        <dbReference type="ARBA" id="ARBA00008535"/>
    </source>
</evidence>
<dbReference type="InterPro" id="IPR027417">
    <property type="entry name" value="P-loop_NTPase"/>
</dbReference>
<evidence type="ECO:0000313" key="6">
    <source>
        <dbReference type="Proteomes" id="UP000504611"/>
    </source>
</evidence>
<evidence type="ECO:0000259" key="5">
    <source>
        <dbReference type="PROSITE" id="PS51720"/>
    </source>
</evidence>
<dbReference type="PANTHER" id="PTHR10903">
    <property type="entry name" value="GTPASE, IMAP FAMILY MEMBER-RELATED"/>
    <property type="match status" value="1"/>
</dbReference>
<dbReference type="FunFam" id="3.40.50.300:FF:000366">
    <property type="entry name" value="GTPase, IMAP family member 2"/>
    <property type="match status" value="1"/>
</dbReference>
<keyword evidence="6" id="KW-1185">Reference proteome</keyword>
<reference evidence="7" key="1">
    <citation type="submission" date="2025-08" db="UniProtKB">
        <authorList>
            <consortium name="RefSeq"/>
        </authorList>
    </citation>
    <scope>IDENTIFICATION</scope>
    <source>
        <tissue evidence="7">Muscle</tissue>
    </source>
</reference>
<sequence>KIYKNAELRIVMVGKTGVGKSATGNTILGKQYFKSEFSPKSLTTVCKKAVGEVEGQRLAVVDNPGLFDTRIDEEKNRNDVGKSIIFASPGPHVFLVVIRLGRFADEEKQTVQKIQEMFGEEADRYSMVLFTHGDQLEDQTIEEFLKDSEDLQELVNRCNGQYHVFNNEEKDRSQVRELLDKIRNITEKNRGNFYTTEMFRRATRAIEERKKCIRSEKKEEMEKQKTLEKKIRATMKRIQCLCLGATSFRSLSLVI</sequence>
<comment type="similarity">
    <text evidence="1">Belongs to the TRAFAC class TrmE-Era-EngA-EngB-Septin-like GTPase superfamily. AIG1/Toc34/Toc159-like paraseptin GTPase family. IAN subfamily.</text>
</comment>
<organism evidence="6 7">
    <name type="scientific">Notothenia coriiceps</name>
    <name type="common">black rockcod</name>
    <dbReference type="NCBI Taxonomy" id="8208"/>
    <lineage>
        <taxon>Eukaryota</taxon>
        <taxon>Metazoa</taxon>
        <taxon>Chordata</taxon>
        <taxon>Craniata</taxon>
        <taxon>Vertebrata</taxon>
        <taxon>Euteleostomi</taxon>
        <taxon>Actinopterygii</taxon>
        <taxon>Neopterygii</taxon>
        <taxon>Teleostei</taxon>
        <taxon>Neoteleostei</taxon>
        <taxon>Acanthomorphata</taxon>
        <taxon>Eupercaria</taxon>
        <taxon>Perciformes</taxon>
        <taxon>Notothenioidei</taxon>
        <taxon>Nototheniidae</taxon>
        <taxon>Notothenia</taxon>
    </lineage>
</organism>
<feature type="domain" description="AIG1-type G" evidence="5">
    <location>
        <begin position="5"/>
        <end position="203"/>
    </location>
</feature>
<dbReference type="Proteomes" id="UP000504611">
    <property type="component" value="Unplaced"/>
</dbReference>
<feature type="coiled-coil region" evidence="4">
    <location>
        <begin position="210"/>
        <end position="237"/>
    </location>
</feature>
<proteinExistence type="inferred from homology"/>
<evidence type="ECO:0000256" key="4">
    <source>
        <dbReference type="SAM" id="Coils"/>
    </source>
</evidence>
<evidence type="ECO:0000256" key="2">
    <source>
        <dbReference type="ARBA" id="ARBA00022741"/>
    </source>
</evidence>
<keyword evidence="2" id="KW-0547">Nucleotide-binding</keyword>
<dbReference type="RefSeq" id="XP_010780665.1">
    <property type="nucleotide sequence ID" value="XM_010782363.1"/>
</dbReference>
<dbReference type="OrthoDB" id="5985928at2759"/>
<keyword evidence="3" id="KW-0342">GTP-binding</keyword>
<dbReference type="PANTHER" id="PTHR10903:SF112">
    <property type="entry name" value="SI:CH211-113E8.5"/>
    <property type="match status" value="1"/>
</dbReference>
<dbReference type="InterPro" id="IPR006703">
    <property type="entry name" value="G_AIG1"/>
</dbReference>
<dbReference type="PROSITE" id="PS51720">
    <property type="entry name" value="G_AIG1"/>
    <property type="match status" value="1"/>
</dbReference>
<keyword evidence="4" id="KW-0175">Coiled coil</keyword>
<gene>
    <name evidence="7" type="primary">LOC104955134</name>
</gene>
<feature type="non-terminal residue" evidence="7">
    <location>
        <position position="1"/>
    </location>
</feature>
<name>A0A6I9NZT5_9TELE</name>
<evidence type="ECO:0000256" key="3">
    <source>
        <dbReference type="ARBA" id="ARBA00023134"/>
    </source>
</evidence>
<accession>A0A6I9NZT5</accession>
<dbReference type="CDD" id="cd01852">
    <property type="entry name" value="AIG1"/>
    <property type="match status" value="1"/>
</dbReference>
<dbReference type="SUPFAM" id="SSF52540">
    <property type="entry name" value="P-loop containing nucleoside triphosphate hydrolases"/>
    <property type="match status" value="1"/>
</dbReference>
<dbReference type="KEGG" id="ncc:104955134"/>
<dbReference type="Pfam" id="PF04548">
    <property type="entry name" value="AIG1"/>
    <property type="match status" value="1"/>
</dbReference>
<dbReference type="GO" id="GO:0005525">
    <property type="term" value="F:GTP binding"/>
    <property type="evidence" value="ECO:0007669"/>
    <property type="project" value="UniProtKB-KW"/>
</dbReference>
<evidence type="ECO:0000313" key="7">
    <source>
        <dbReference type="RefSeq" id="XP_010780665.1"/>
    </source>
</evidence>